<keyword evidence="8" id="KW-1185">Reference proteome</keyword>
<dbReference type="AlphaFoldDB" id="A0A2T7DJF7"/>
<dbReference type="PANTHER" id="PTHR12210">
    <property type="entry name" value="DULLARD PROTEIN PHOSPHATASE"/>
    <property type="match status" value="1"/>
</dbReference>
<dbReference type="GO" id="GO:0004721">
    <property type="term" value="F:phosphoprotein phosphatase activity"/>
    <property type="evidence" value="ECO:0007669"/>
    <property type="project" value="UniProtKB-KW"/>
</dbReference>
<dbReference type="InterPro" id="IPR036412">
    <property type="entry name" value="HAD-like_sf"/>
</dbReference>
<reference evidence="7 8" key="1">
    <citation type="submission" date="2018-04" db="EMBL/GenBank/DDBJ databases">
        <title>WGS assembly of Panicum hallii var. hallii HAL2.</title>
        <authorList>
            <person name="Lovell J."/>
            <person name="Jenkins J."/>
            <person name="Lowry D."/>
            <person name="Mamidi S."/>
            <person name="Sreedasyam A."/>
            <person name="Weng X."/>
            <person name="Barry K."/>
            <person name="Bonette J."/>
            <person name="Campitelli B."/>
            <person name="Daum C."/>
            <person name="Gordon S."/>
            <person name="Gould B."/>
            <person name="Lipzen A."/>
            <person name="MacQueen A."/>
            <person name="Palacio-Mejia J."/>
            <person name="Plott C."/>
            <person name="Shakirov E."/>
            <person name="Shu S."/>
            <person name="Yoshinaga Y."/>
            <person name="Zane M."/>
            <person name="Rokhsar D."/>
            <person name="Grimwood J."/>
            <person name="Schmutz J."/>
            <person name="Juenger T."/>
        </authorList>
    </citation>
    <scope>NUCLEOTIDE SEQUENCE [LARGE SCALE GENOMIC DNA]</scope>
    <source>
        <strain evidence="8">cv. HAL2</strain>
    </source>
</reference>
<dbReference type="PROSITE" id="PS50969">
    <property type="entry name" value="FCP1"/>
    <property type="match status" value="1"/>
</dbReference>
<name>A0A2T7DJF7_9POAL</name>
<dbReference type="InterPro" id="IPR050365">
    <property type="entry name" value="TIM50"/>
</dbReference>
<dbReference type="FunFam" id="3.40.50.1000:FF:000015">
    <property type="entry name" value="CTD small phosphatase-like protein 2"/>
    <property type="match status" value="1"/>
</dbReference>
<evidence type="ECO:0000256" key="5">
    <source>
        <dbReference type="SAM" id="MobiDB-lite"/>
    </source>
</evidence>
<dbReference type="Proteomes" id="UP000244336">
    <property type="component" value="Chromosome 5"/>
</dbReference>
<proteinExistence type="inferred from homology"/>
<dbReference type="Gene3D" id="3.40.50.1000">
    <property type="entry name" value="HAD superfamily/HAD-like"/>
    <property type="match status" value="1"/>
</dbReference>
<dbReference type="Gramene" id="PUZ55697">
    <property type="protein sequence ID" value="PUZ55697"/>
    <property type="gene ID" value="GQ55_5G233300"/>
</dbReference>
<dbReference type="NCBIfam" id="TIGR02251">
    <property type="entry name" value="HIF-SF_euk"/>
    <property type="match status" value="1"/>
</dbReference>
<evidence type="ECO:0000313" key="7">
    <source>
        <dbReference type="EMBL" id="PUZ55697.1"/>
    </source>
</evidence>
<gene>
    <name evidence="7" type="ORF">GQ55_5G233300</name>
</gene>
<comment type="function">
    <text evidence="3">Probable phosphatase.</text>
</comment>
<accession>A0A2T7DJF7</accession>
<feature type="region of interest" description="Disordered" evidence="5">
    <location>
        <begin position="129"/>
        <end position="158"/>
    </location>
</feature>
<evidence type="ECO:0000256" key="3">
    <source>
        <dbReference type="ARBA" id="ARBA00037324"/>
    </source>
</evidence>
<evidence type="ECO:0000256" key="2">
    <source>
        <dbReference type="ARBA" id="ARBA00022912"/>
    </source>
</evidence>
<keyword evidence="1" id="KW-0378">Hydrolase</keyword>
<keyword evidence="2" id="KW-0904">Protein phosphatase</keyword>
<evidence type="ECO:0000256" key="1">
    <source>
        <dbReference type="ARBA" id="ARBA00022801"/>
    </source>
</evidence>
<dbReference type="GO" id="GO:0005634">
    <property type="term" value="C:nucleus"/>
    <property type="evidence" value="ECO:0007669"/>
    <property type="project" value="UniProtKB-ARBA"/>
</dbReference>
<dbReference type="OrthoDB" id="277011at2759"/>
<dbReference type="EMBL" id="CM009753">
    <property type="protein sequence ID" value="PUZ55697.1"/>
    <property type="molecule type" value="Genomic_DNA"/>
</dbReference>
<dbReference type="CDD" id="cd07521">
    <property type="entry name" value="HAD_FCP1-like"/>
    <property type="match status" value="1"/>
</dbReference>
<dbReference type="SUPFAM" id="SSF56784">
    <property type="entry name" value="HAD-like"/>
    <property type="match status" value="1"/>
</dbReference>
<dbReference type="InterPro" id="IPR004274">
    <property type="entry name" value="FCP1_dom"/>
</dbReference>
<dbReference type="InterPro" id="IPR023214">
    <property type="entry name" value="HAD_sf"/>
</dbReference>
<evidence type="ECO:0000259" key="6">
    <source>
        <dbReference type="PROSITE" id="PS50969"/>
    </source>
</evidence>
<evidence type="ECO:0000313" key="8">
    <source>
        <dbReference type="Proteomes" id="UP000244336"/>
    </source>
</evidence>
<evidence type="ECO:0000256" key="4">
    <source>
        <dbReference type="ARBA" id="ARBA00038355"/>
    </source>
</evidence>
<comment type="similarity">
    <text evidence="4">Belongs to the CTDSPL2 family.</text>
</comment>
<dbReference type="Pfam" id="PF03031">
    <property type="entry name" value="NIF"/>
    <property type="match status" value="1"/>
</dbReference>
<dbReference type="InterPro" id="IPR011948">
    <property type="entry name" value="Dullard_phosphatase"/>
</dbReference>
<protein>
    <recommendedName>
        <fullName evidence="6">FCP1 homology domain-containing protein</fullName>
    </recommendedName>
</protein>
<organism evidence="7 8">
    <name type="scientific">Panicum hallii var. hallii</name>
    <dbReference type="NCBI Taxonomy" id="1504633"/>
    <lineage>
        <taxon>Eukaryota</taxon>
        <taxon>Viridiplantae</taxon>
        <taxon>Streptophyta</taxon>
        <taxon>Embryophyta</taxon>
        <taxon>Tracheophyta</taxon>
        <taxon>Spermatophyta</taxon>
        <taxon>Magnoliopsida</taxon>
        <taxon>Liliopsida</taxon>
        <taxon>Poales</taxon>
        <taxon>Poaceae</taxon>
        <taxon>PACMAD clade</taxon>
        <taxon>Panicoideae</taxon>
        <taxon>Panicodae</taxon>
        <taxon>Paniceae</taxon>
        <taxon>Panicinae</taxon>
        <taxon>Panicum</taxon>
        <taxon>Panicum sect. Panicum</taxon>
    </lineage>
</organism>
<feature type="compositionally biased region" description="Polar residues" evidence="5">
    <location>
        <begin position="140"/>
        <end position="156"/>
    </location>
</feature>
<feature type="domain" description="FCP1 homology" evidence="6">
    <location>
        <begin position="192"/>
        <end position="351"/>
    </location>
</feature>
<dbReference type="SMART" id="SM00577">
    <property type="entry name" value="CPDc"/>
    <property type="match status" value="1"/>
</dbReference>
<sequence>MVPISVPSSSDLESILSPDPIYSDLQLKEINFNAPAMDESTEFLHLILSGNDEGYNNTAEFQVWDALDFYVTENFSTFQFDSLMGFSNEVSTSYNDCMNLVDMVERPVARLSLDDSVEPNDTSIEVPVDHTTLDPDDTSLYLQTKPTDSETESSSAAGDVVETEYLDQKLLSRGLPDLMDVDSPSHLTKTPVRTKHVTLVLDLDETLVHSTLDHCDNADFTLEVFFNMKNHTVYVRKRPYLKMFLEKVAQMFELVIFTASQRIYAEQLIDRLDPDGKYISRRIYRESCLFSDGCYTKDLTILGVDLAKVAIIDNTPQVFQLQVDNGIPIKSWFDDPSDQELVELLPFLESLVDAEDVRPMISKTFHDKLEQN</sequence>